<protein>
    <submittedName>
        <fullName evidence="1">Uncharacterized protein</fullName>
    </submittedName>
</protein>
<proteinExistence type="predicted"/>
<reference evidence="1" key="1">
    <citation type="submission" date="2017-02" db="EMBL/GenBank/DDBJ databases">
        <title>Delving into the versatile metabolic prowess of the omnipresent phylum Bacteroidetes.</title>
        <authorList>
            <person name="Nobu M.K."/>
            <person name="Mei R."/>
            <person name="Narihiro T."/>
            <person name="Kuroda K."/>
            <person name="Liu W.-T."/>
        </authorList>
    </citation>
    <scope>NUCLEOTIDE SEQUENCE</scope>
    <source>
        <strain evidence="1">ADurb.Bin160</strain>
    </source>
</reference>
<name>A0A1V5ZRD8_9BACT</name>
<sequence length="139" mass="16022">MIGLIVSAAPDFQHNSQLAILSKQQKRYCFNITANTLIKISIYFAGRHCIEASRLNDRDQFLRPNDGRKTDTEFHSDCLVFTLFHEQNAITSRENNSVNYRIPFTEAEVDAKERFASDFMSSYLKQFTLSPDAKKVYEA</sequence>
<dbReference type="AlphaFoldDB" id="A0A1V5ZRD8"/>
<organism evidence="1">
    <name type="scientific">candidate division CPR1 bacterium ADurb.Bin160</name>
    <dbReference type="NCBI Taxonomy" id="1852826"/>
    <lineage>
        <taxon>Bacteria</taxon>
        <taxon>candidate division CPR1</taxon>
    </lineage>
</organism>
<dbReference type="EMBL" id="MWDB01000003">
    <property type="protein sequence ID" value="OQB42384.1"/>
    <property type="molecule type" value="Genomic_DNA"/>
</dbReference>
<evidence type="ECO:0000313" key="1">
    <source>
        <dbReference type="EMBL" id="OQB42384.1"/>
    </source>
</evidence>
<accession>A0A1V5ZRD8</accession>
<dbReference type="Proteomes" id="UP000485621">
    <property type="component" value="Unassembled WGS sequence"/>
</dbReference>
<gene>
    <name evidence="1" type="ORF">BWY04_00263</name>
</gene>
<comment type="caution">
    <text evidence="1">The sequence shown here is derived from an EMBL/GenBank/DDBJ whole genome shotgun (WGS) entry which is preliminary data.</text>
</comment>